<name>A0ABS4ZDD3_9ACTN</name>
<sequence length="178" mass="18724">MATLRRSKAVRVLGGTALMLAFVAVVLALLVRQAGDWGVPYFSFTSDNGSPCRNDLTGFTCEPLTLADVQLFGDLDLPEDTVVLAGSYRATHDYRMSAQLRVPAASAGRAGSALREAFGPCRDGVSTPLVTTGLRKVCAMASEEGADASGELPSRLFAVGSGLDRSGDRLIALSVRSR</sequence>
<organism evidence="1 2">
    <name type="scientific">Microlunatus capsulatus</name>
    <dbReference type="NCBI Taxonomy" id="99117"/>
    <lineage>
        <taxon>Bacteria</taxon>
        <taxon>Bacillati</taxon>
        <taxon>Actinomycetota</taxon>
        <taxon>Actinomycetes</taxon>
        <taxon>Propionibacteriales</taxon>
        <taxon>Propionibacteriaceae</taxon>
        <taxon>Microlunatus</taxon>
    </lineage>
</organism>
<dbReference type="EMBL" id="JAGIOB010000001">
    <property type="protein sequence ID" value="MBP2418800.1"/>
    <property type="molecule type" value="Genomic_DNA"/>
</dbReference>
<evidence type="ECO:0000313" key="1">
    <source>
        <dbReference type="EMBL" id="MBP2418800.1"/>
    </source>
</evidence>
<dbReference type="RefSeq" id="WP_210058581.1">
    <property type="nucleotide sequence ID" value="NZ_BAAAMH010000007.1"/>
</dbReference>
<keyword evidence="2" id="KW-1185">Reference proteome</keyword>
<comment type="caution">
    <text evidence="1">The sequence shown here is derived from an EMBL/GenBank/DDBJ whole genome shotgun (WGS) entry which is preliminary data.</text>
</comment>
<gene>
    <name evidence="1" type="ORF">JOF54_003722</name>
</gene>
<dbReference type="Proteomes" id="UP000758168">
    <property type="component" value="Unassembled WGS sequence"/>
</dbReference>
<protein>
    <submittedName>
        <fullName evidence="1">Uncharacterized protein</fullName>
    </submittedName>
</protein>
<evidence type="ECO:0000313" key="2">
    <source>
        <dbReference type="Proteomes" id="UP000758168"/>
    </source>
</evidence>
<proteinExistence type="predicted"/>
<accession>A0ABS4ZDD3</accession>
<reference evidence="1 2" key="1">
    <citation type="submission" date="2021-03" db="EMBL/GenBank/DDBJ databases">
        <title>Sequencing the genomes of 1000 actinobacteria strains.</title>
        <authorList>
            <person name="Klenk H.-P."/>
        </authorList>
    </citation>
    <scope>NUCLEOTIDE SEQUENCE [LARGE SCALE GENOMIC DNA]</scope>
    <source>
        <strain evidence="1 2">DSM 12936</strain>
    </source>
</reference>